<dbReference type="Proteomes" id="UP000002195">
    <property type="component" value="Unassembled WGS sequence"/>
</dbReference>
<dbReference type="AlphaFoldDB" id="Q55BW7"/>
<accession>Q55BW7</accession>
<keyword evidence="2" id="KW-1185">Reference proteome</keyword>
<dbReference type="RefSeq" id="XP_646714.1">
    <property type="nucleotide sequence ID" value="XM_641622.1"/>
</dbReference>
<proteinExistence type="predicted"/>
<dbReference type="HOGENOM" id="CLU_3145609_0_0_1"/>
<sequence length="49" mass="5390">MSIVNLFEETTKVSVSKTNPKIESTIAPGIPHISYFADVGKNIDQGIIW</sequence>
<dbReference type="EMBL" id="AAFI02000005">
    <property type="protein sequence ID" value="EAL72516.1"/>
    <property type="molecule type" value="Genomic_DNA"/>
</dbReference>
<evidence type="ECO:0000313" key="1">
    <source>
        <dbReference type="EMBL" id="EAL72516.1"/>
    </source>
</evidence>
<dbReference type="InParanoid" id="Q55BW7"/>
<protein>
    <submittedName>
        <fullName evidence="1">Uncharacterized protein</fullName>
    </submittedName>
</protein>
<gene>
    <name evidence="1" type="ORF">DDB_G0270332</name>
</gene>
<name>Q55BW7_DICDI</name>
<dbReference type="VEuPathDB" id="AmoebaDB:DDB_G0270332"/>
<dbReference type="KEGG" id="ddi:DDB_G0270332"/>
<comment type="caution">
    <text evidence="1">The sequence shown here is derived from an EMBL/GenBank/DDBJ whole genome shotgun (WGS) entry which is preliminary data.</text>
</comment>
<evidence type="ECO:0000313" key="2">
    <source>
        <dbReference type="Proteomes" id="UP000002195"/>
    </source>
</evidence>
<dbReference type="GeneID" id="8617688"/>
<organism evidence="1 2">
    <name type="scientific">Dictyostelium discoideum</name>
    <name type="common">Social amoeba</name>
    <dbReference type="NCBI Taxonomy" id="44689"/>
    <lineage>
        <taxon>Eukaryota</taxon>
        <taxon>Amoebozoa</taxon>
        <taxon>Evosea</taxon>
        <taxon>Eumycetozoa</taxon>
        <taxon>Dictyostelia</taxon>
        <taxon>Dictyosteliales</taxon>
        <taxon>Dictyosteliaceae</taxon>
        <taxon>Dictyostelium</taxon>
    </lineage>
</organism>
<reference evidence="1 2" key="1">
    <citation type="journal article" date="2005" name="Nature">
        <title>The genome of the social amoeba Dictyostelium discoideum.</title>
        <authorList>
            <consortium name="The Dictyostelium discoideum Sequencing Consortium"/>
            <person name="Eichinger L."/>
            <person name="Pachebat J.A."/>
            <person name="Glockner G."/>
            <person name="Rajandream M.A."/>
            <person name="Sucgang R."/>
            <person name="Berriman M."/>
            <person name="Song J."/>
            <person name="Olsen R."/>
            <person name="Szafranski K."/>
            <person name="Xu Q."/>
            <person name="Tunggal B."/>
            <person name="Kummerfeld S."/>
            <person name="Madera M."/>
            <person name="Konfortov B.A."/>
            <person name="Rivero F."/>
            <person name="Bankier A.T."/>
            <person name="Lehmann R."/>
            <person name="Hamlin N."/>
            <person name="Davies R."/>
            <person name="Gaudet P."/>
            <person name="Fey P."/>
            <person name="Pilcher K."/>
            <person name="Chen G."/>
            <person name="Saunders D."/>
            <person name="Sodergren E."/>
            <person name="Davis P."/>
            <person name="Kerhornou A."/>
            <person name="Nie X."/>
            <person name="Hall N."/>
            <person name="Anjard C."/>
            <person name="Hemphill L."/>
            <person name="Bason N."/>
            <person name="Farbrother P."/>
            <person name="Desany B."/>
            <person name="Just E."/>
            <person name="Morio T."/>
            <person name="Rost R."/>
            <person name="Churcher C."/>
            <person name="Cooper J."/>
            <person name="Haydock S."/>
            <person name="van Driessche N."/>
            <person name="Cronin A."/>
            <person name="Goodhead I."/>
            <person name="Muzny D."/>
            <person name="Mourier T."/>
            <person name="Pain A."/>
            <person name="Lu M."/>
            <person name="Harper D."/>
            <person name="Lindsay R."/>
            <person name="Hauser H."/>
            <person name="James K."/>
            <person name="Quiles M."/>
            <person name="Madan Babu M."/>
            <person name="Saito T."/>
            <person name="Buchrieser C."/>
            <person name="Wardroper A."/>
            <person name="Felder M."/>
            <person name="Thangavelu M."/>
            <person name="Johnson D."/>
            <person name="Knights A."/>
            <person name="Loulseged H."/>
            <person name="Mungall K."/>
            <person name="Oliver K."/>
            <person name="Price C."/>
            <person name="Quail M.A."/>
            <person name="Urushihara H."/>
            <person name="Hernandez J."/>
            <person name="Rabbinowitsch E."/>
            <person name="Steffen D."/>
            <person name="Sanders M."/>
            <person name="Ma J."/>
            <person name="Kohara Y."/>
            <person name="Sharp S."/>
            <person name="Simmonds M."/>
            <person name="Spiegler S."/>
            <person name="Tivey A."/>
            <person name="Sugano S."/>
            <person name="White B."/>
            <person name="Walker D."/>
            <person name="Woodward J."/>
            <person name="Winckler T."/>
            <person name="Tanaka Y."/>
            <person name="Shaulsky G."/>
            <person name="Schleicher M."/>
            <person name="Weinstock G."/>
            <person name="Rosenthal A."/>
            <person name="Cox E.C."/>
            <person name="Chisholm R.L."/>
            <person name="Gibbs R."/>
            <person name="Loomis W.F."/>
            <person name="Platzer M."/>
            <person name="Kay R.R."/>
            <person name="Williams J."/>
            <person name="Dear P.H."/>
            <person name="Noegel A.A."/>
            <person name="Barrell B."/>
            <person name="Kuspa A."/>
        </authorList>
    </citation>
    <scope>NUCLEOTIDE SEQUENCE [LARGE SCALE GENOMIC DNA]</scope>
    <source>
        <strain evidence="1 2">AX4</strain>
    </source>
</reference>
<dbReference type="PaxDb" id="44689-DDB0190976"/>